<reference evidence="1 2" key="1">
    <citation type="submission" date="2019-07" db="EMBL/GenBank/DDBJ databases">
        <title>Flavobacterium sp. nov., isolated from glacier ice.</title>
        <authorList>
            <person name="Liu Q."/>
            <person name="Xin Y.-H."/>
        </authorList>
    </citation>
    <scope>NUCLEOTIDE SEQUENCE [LARGE SCALE GENOMIC DNA]</scope>
    <source>
        <strain evidence="1 2">ZT4R6</strain>
    </source>
</reference>
<dbReference type="AlphaFoldDB" id="A0A552UZB4"/>
<organism evidence="1 2">
    <name type="scientific">Flavobacterium zepuense</name>
    <dbReference type="NCBI Taxonomy" id="2593302"/>
    <lineage>
        <taxon>Bacteria</taxon>
        <taxon>Pseudomonadati</taxon>
        <taxon>Bacteroidota</taxon>
        <taxon>Flavobacteriia</taxon>
        <taxon>Flavobacteriales</taxon>
        <taxon>Flavobacteriaceae</taxon>
        <taxon>Flavobacterium</taxon>
    </lineage>
</organism>
<dbReference type="RefSeq" id="WP_143373808.1">
    <property type="nucleotide sequence ID" value="NZ_VJVZ01000008.1"/>
</dbReference>
<evidence type="ECO:0000313" key="1">
    <source>
        <dbReference type="EMBL" id="TRW23551.1"/>
    </source>
</evidence>
<proteinExistence type="predicted"/>
<evidence type="ECO:0000313" key="2">
    <source>
        <dbReference type="Proteomes" id="UP000320643"/>
    </source>
</evidence>
<dbReference type="Proteomes" id="UP000320643">
    <property type="component" value="Unassembled WGS sequence"/>
</dbReference>
<accession>A0A552UZB4</accession>
<sequence length="157" mass="18245">MQNTCPPHNQNHSHGDIFHKISSDVVSFNHKPKTDNQQVDKFLDIINDIRKDLKERTDAIENIYIQIENLTWHAYSDSELVSLRELIKLCHTSVKENNNFIQSINVLSNNGLLPIEISNFREAIDDFAELVEDIDSTYNRLINDSDFVQITKHLEKL</sequence>
<keyword evidence="2" id="KW-1185">Reference proteome</keyword>
<name>A0A552UZB4_9FLAO</name>
<protein>
    <submittedName>
        <fullName evidence="1">Uncharacterized protein</fullName>
    </submittedName>
</protein>
<gene>
    <name evidence="1" type="ORF">FMM05_12885</name>
</gene>
<comment type="caution">
    <text evidence="1">The sequence shown here is derived from an EMBL/GenBank/DDBJ whole genome shotgun (WGS) entry which is preliminary data.</text>
</comment>
<dbReference type="EMBL" id="VJVZ01000008">
    <property type="protein sequence ID" value="TRW23551.1"/>
    <property type="molecule type" value="Genomic_DNA"/>
</dbReference>